<reference evidence="2 3" key="1">
    <citation type="journal article" date="2013" name="PLoS ONE">
        <title>Predicting the Proteins of Angomonas deanei, Strigomonas culicis and Their Respective Endosymbionts Reveals New Aspects of the Trypanosomatidae Family.</title>
        <authorList>
            <person name="Motta M.C."/>
            <person name="Martins A.C."/>
            <person name="de Souza S.S."/>
            <person name="Catta-Preta C.M."/>
            <person name="Silva R."/>
            <person name="Klein C.C."/>
            <person name="de Almeida L.G."/>
            <person name="de Lima Cunha O."/>
            <person name="Ciapina L.P."/>
            <person name="Brocchi M."/>
            <person name="Colabardini A.C."/>
            <person name="de Araujo Lima B."/>
            <person name="Machado C.R."/>
            <person name="de Almeida Soares C.M."/>
            <person name="Probst C.M."/>
            <person name="de Menezes C.B."/>
            <person name="Thompson C.E."/>
            <person name="Bartholomeu D.C."/>
            <person name="Gradia D.F."/>
            <person name="Pavoni D.P."/>
            <person name="Grisard E.C."/>
            <person name="Fantinatti-Garboggini F."/>
            <person name="Marchini F.K."/>
            <person name="Rodrigues-Luiz G.F."/>
            <person name="Wagner G."/>
            <person name="Goldman G.H."/>
            <person name="Fietto J.L."/>
            <person name="Elias M.C."/>
            <person name="Goldman M.H."/>
            <person name="Sagot M.F."/>
            <person name="Pereira M."/>
            <person name="Stoco P.H."/>
            <person name="de Mendonca-Neto R.P."/>
            <person name="Teixeira S.M."/>
            <person name="Maciel T.E."/>
            <person name="de Oliveira Mendes T.A."/>
            <person name="Urmenyi T.P."/>
            <person name="de Souza W."/>
            <person name="Schenkman S."/>
            <person name="de Vasconcelos A.T."/>
        </authorList>
    </citation>
    <scope>NUCLEOTIDE SEQUENCE [LARGE SCALE GENOMIC DNA]</scope>
</reference>
<dbReference type="Proteomes" id="UP000015354">
    <property type="component" value="Unassembled WGS sequence"/>
</dbReference>
<feature type="transmembrane region" description="Helical" evidence="1">
    <location>
        <begin position="75"/>
        <end position="96"/>
    </location>
</feature>
<dbReference type="EMBL" id="ATMH01011795">
    <property type="protein sequence ID" value="EPY15738.1"/>
    <property type="molecule type" value="Genomic_DNA"/>
</dbReference>
<keyword evidence="3" id="KW-1185">Reference proteome</keyword>
<gene>
    <name evidence="2" type="ORF">STCU_11796</name>
</gene>
<evidence type="ECO:0000256" key="1">
    <source>
        <dbReference type="SAM" id="Phobius"/>
    </source>
</evidence>
<accession>S9THC2</accession>
<feature type="transmembrane region" description="Helical" evidence="1">
    <location>
        <begin position="204"/>
        <end position="222"/>
    </location>
</feature>
<comment type="caution">
    <text evidence="2">The sequence shown here is derived from an EMBL/GenBank/DDBJ whole genome shotgun (WGS) entry which is preliminary data.</text>
</comment>
<sequence>MGIKSNEGFIHEIREASATLLPLLCLPYKHFSFSVLGDYPLRQLTCTDNISNVGFPLLALVSLFLSTFLRSKPELVRSGFSPITIEVLIVLLRVLFVNDHAFRWQISLLNNVQVLDTKPKAKPVSHSHLNRWERSLRSVHLLGPWLRLKKYVQVHVISDRALLAHVNCYLLRLVLAPRVWCGGLLLVSGVLSGVPVVGRAVLRVALFCGSVVFVGGAVSVAARHHHQGDLLCGALRVHLLVHVDAKLLLCVRG</sequence>
<feature type="transmembrane region" description="Helical" evidence="1">
    <location>
        <begin position="179"/>
        <end position="198"/>
    </location>
</feature>
<dbReference type="AlphaFoldDB" id="S9THC2"/>
<keyword evidence="1" id="KW-1133">Transmembrane helix</keyword>
<evidence type="ECO:0000313" key="3">
    <source>
        <dbReference type="Proteomes" id="UP000015354"/>
    </source>
</evidence>
<organism evidence="2 3">
    <name type="scientific">Strigomonas culicis</name>
    <dbReference type="NCBI Taxonomy" id="28005"/>
    <lineage>
        <taxon>Eukaryota</taxon>
        <taxon>Discoba</taxon>
        <taxon>Euglenozoa</taxon>
        <taxon>Kinetoplastea</taxon>
        <taxon>Metakinetoplastina</taxon>
        <taxon>Trypanosomatida</taxon>
        <taxon>Trypanosomatidae</taxon>
        <taxon>Strigomonadinae</taxon>
        <taxon>Strigomonas</taxon>
    </lineage>
</organism>
<name>S9THC2_9TRYP</name>
<evidence type="ECO:0000313" key="2">
    <source>
        <dbReference type="EMBL" id="EPY15738.1"/>
    </source>
</evidence>
<keyword evidence="1" id="KW-0472">Membrane</keyword>
<keyword evidence="1" id="KW-0812">Transmembrane</keyword>
<protein>
    <submittedName>
        <fullName evidence="2">Uncharacterized protein</fullName>
    </submittedName>
</protein>
<feature type="transmembrane region" description="Helical" evidence="1">
    <location>
        <begin position="50"/>
        <end position="69"/>
    </location>
</feature>
<proteinExistence type="predicted"/>